<dbReference type="RefSeq" id="WP_117303710.1">
    <property type="nucleotide sequence ID" value="NZ_QVQT02000011.1"/>
</dbReference>
<protein>
    <submittedName>
        <fullName evidence="3">HPP family protein</fullName>
    </submittedName>
</protein>
<dbReference type="PANTHER" id="PTHR33741:SF5">
    <property type="entry name" value="TRANSMEMBRANE PROTEIN DDB_G0269096-RELATED"/>
    <property type="match status" value="1"/>
</dbReference>
<keyword evidence="1" id="KW-1133">Transmembrane helix</keyword>
<dbReference type="InterPro" id="IPR058581">
    <property type="entry name" value="TM_HPP"/>
</dbReference>
<dbReference type="Pfam" id="PF04982">
    <property type="entry name" value="TM_HPP"/>
    <property type="match status" value="1"/>
</dbReference>
<comment type="caution">
    <text evidence="3">The sequence shown here is derived from an EMBL/GenBank/DDBJ whole genome shotgun (WGS) entry which is preliminary data.</text>
</comment>
<accession>A0A372IIK5</accession>
<feature type="transmembrane region" description="Helical" evidence="1">
    <location>
        <begin position="100"/>
        <end position="122"/>
    </location>
</feature>
<reference evidence="3 4" key="1">
    <citation type="submission" date="2018-08" db="EMBL/GenBank/DDBJ databases">
        <title>Acidipila sp. 4G-K13, an acidobacterium isolated from forest soil.</title>
        <authorList>
            <person name="Gao Z.-H."/>
            <person name="Qiu L.-H."/>
        </authorList>
    </citation>
    <scope>NUCLEOTIDE SEQUENCE [LARGE SCALE GENOMIC DNA]</scope>
    <source>
        <strain evidence="3 4">4G-K13</strain>
    </source>
</reference>
<dbReference type="PANTHER" id="PTHR33741">
    <property type="entry name" value="TRANSMEMBRANE PROTEIN DDB_G0269096-RELATED"/>
    <property type="match status" value="1"/>
</dbReference>
<feature type="domain" description="HPP transmembrane region" evidence="2">
    <location>
        <begin position="42"/>
        <end position="200"/>
    </location>
</feature>
<gene>
    <name evidence="3" type="ORF">D0Y96_20280</name>
</gene>
<dbReference type="OrthoDB" id="9811720at2"/>
<sequence>MLESDSPSRRDDNQEHAGIDHVLSLLRRLRLNWLLRHFPSRLVRSLYVFVNGFLTIGILALLAFVTRNPFVFPSLGPTAYLLFFSPLAKASSPRNTIAGHAIGLVCGYGAFVLTGAGTIPFGTHPGIFWPRILAAALSLSATGALMALLDVSHPPAGATTLIVSLGIIARPRELIVIEVAVFLLVAQALLINRLAGLPYPLWKTPAQLMPAGESPE</sequence>
<evidence type="ECO:0000259" key="2">
    <source>
        <dbReference type="Pfam" id="PF04982"/>
    </source>
</evidence>
<dbReference type="Proteomes" id="UP000264702">
    <property type="component" value="Unassembled WGS sequence"/>
</dbReference>
<evidence type="ECO:0000313" key="3">
    <source>
        <dbReference type="EMBL" id="RFU14790.1"/>
    </source>
</evidence>
<evidence type="ECO:0000256" key="1">
    <source>
        <dbReference type="SAM" id="Phobius"/>
    </source>
</evidence>
<dbReference type="AlphaFoldDB" id="A0A372IIK5"/>
<dbReference type="EMBL" id="QVQT01000011">
    <property type="protein sequence ID" value="RFU14790.1"/>
    <property type="molecule type" value="Genomic_DNA"/>
</dbReference>
<keyword evidence="4" id="KW-1185">Reference proteome</keyword>
<organism evidence="3 4">
    <name type="scientific">Paracidobacterium acidisoli</name>
    <dbReference type="NCBI Taxonomy" id="2303751"/>
    <lineage>
        <taxon>Bacteria</taxon>
        <taxon>Pseudomonadati</taxon>
        <taxon>Acidobacteriota</taxon>
        <taxon>Terriglobia</taxon>
        <taxon>Terriglobales</taxon>
        <taxon>Acidobacteriaceae</taxon>
        <taxon>Paracidobacterium</taxon>
    </lineage>
</organism>
<feature type="transmembrane region" description="Helical" evidence="1">
    <location>
        <begin position="70"/>
        <end position="88"/>
    </location>
</feature>
<feature type="transmembrane region" description="Helical" evidence="1">
    <location>
        <begin position="128"/>
        <end position="149"/>
    </location>
</feature>
<keyword evidence="1" id="KW-0812">Transmembrane</keyword>
<name>A0A372IIK5_9BACT</name>
<evidence type="ECO:0000313" key="4">
    <source>
        <dbReference type="Proteomes" id="UP000264702"/>
    </source>
</evidence>
<dbReference type="InterPro" id="IPR007065">
    <property type="entry name" value="HPP"/>
</dbReference>
<feature type="transmembrane region" description="Helical" evidence="1">
    <location>
        <begin position="174"/>
        <end position="195"/>
    </location>
</feature>
<keyword evidence="1" id="KW-0472">Membrane</keyword>
<feature type="transmembrane region" description="Helical" evidence="1">
    <location>
        <begin position="46"/>
        <end position="64"/>
    </location>
</feature>
<proteinExistence type="predicted"/>